<evidence type="ECO:0000256" key="4">
    <source>
        <dbReference type="ARBA" id="ARBA00022840"/>
    </source>
</evidence>
<dbReference type="OrthoDB" id="47330at2759"/>
<dbReference type="Gene3D" id="1.10.1780.10">
    <property type="entry name" value="Clp, N-terminal domain"/>
    <property type="match status" value="1"/>
</dbReference>
<evidence type="ECO:0000256" key="8">
    <source>
        <dbReference type="SAM" id="SignalP"/>
    </source>
</evidence>
<dbReference type="FunFam" id="3.40.50.300:FF:000120">
    <property type="entry name" value="ATP-dependent chaperone ClpB"/>
    <property type="match status" value="1"/>
</dbReference>
<dbReference type="PROSITE" id="PS00871">
    <property type="entry name" value="CLPAB_2"/>
    <property type="match status" value="1"/>
</dbReference>
<dbReference type="PANTHER" id="PTHR11638:SF18">
    <property type="entry name" value="HEAT SHOCK PROTEIN 104"/>
    <property type="match status" value="1"/>
</dbReference>
<dbReference type="PROSITE" id="PS51903">
    <property type="entry name" value="CLP_R"/>
    <property type="match status" value="1"/>
</dbReference>
<dbReference type="InterPro" id="IPR028299">
    <property type="entry name" value="ClpA/B_CS2"/>
</dbReference>
<dbReference type="CDD" id="cd00009">
    <property type="entry name" value="AAA"/>
    <property type="match status" value="1"/>
</dbReference>
<evidence type="ECO:0000256" key="6">
    <source>
        <dbReference type="PROSITE-ProRule" id="PRU01251"/>
    </source>
</evidence>
<dbReference type="Proteomes" id="UP001165122">
    <property type="component" value="Unassembled WGS sequence"/>
</dbReference>
<dbReference type="InterPro" id="IPR019489">
    <property type="entry name" value="Clp_ATPase_C"/>
</dbReference>
<dbReference type="Pfam" id="PF10431">
    <property type="entry name" value="ClpB_D2-small"/>
    <property type="match status" value="1"/>
</dbReference>
<evidence type="ECO:0000313" key="11">
    <source>
        <dbReference type="Proteomes" id="UP001165122"/>
    </source>
</evidence>
<dbReference type="AlphaFoldDB" id="A0A9W7FRP7"/>
<dbReference type="InterPro" id="IPR003959">
    <property type="entry name" value="ATPase_AAA_core"/>
</dbReference>
<gene>
    <name evidence="10" type="ORF">TrLO_g12141</name>
</gene>
<keyword evidence="11" id="KW-1185">Reference proteome</keyword>
<evidence type="ECO:0000256" key="3">
    <source>
        <dbReference type="ARBA" id="ARBA00022741"/>
    </source>
</evidence>
<dbReference type="Gene3D" id="1.10.8.60">
    <property type="match status" value="1"/>
</dbReference>
<dbReference type="Pfam" id="PF02861">
    <property type="entry name" value="Clp_N"/>
    <property type="match status" value="1"/>
</dbReference>
<dbReference type="InterPro" id="IPR004176">
    <property type="entry name" value="Clp_R_N"/>
</dbReference>
<keyword evidence="2 6" id="KW-0677">Repeat</keyword>
<feature type="domain" description="Clp R" evidence="9">
    <location>
        <begin position="69"/>
        <end position="227"/>
    </location>
</feature>
<evidence type="ECO:0000256" key="5">
    <source>
        <dbReference type="ARBA" id="ARBA00023186"/>
    </source>
</evidence>
<dbReference type="Gene3D" id="3.40.50.300">
    <property type="entry name" value="P-loop containing nucleotide triphosphate hydrolases"/>
    <property type="match status" value="3"/>
</dbReference>
<dbReference type="InterPro" id="IPR018368">
    <property type="entry name" value="ClpA/B_CS1"/>
</dbReference>
<protein>
    <recommendedName>
        <fullName evidence="9">Clp R domain-containing protein</fullName>
    </recommendedName>
</protein>
<reference evidence="11" key="1">
    <citation type="journal article" date="2023" name="Commun. Biol.">
        <title>Genome analysis of Parmales, the sister group of diatoms, reveals the evolutionary specialization of diatoms from phago-mixotrophs to photoautotrophs.</title>
        <authorList>
            <person name="Ban H."/>
            <person name="Sato S."/>
            <person name="Yoshikawa S."/>
            <person name="Yamada K."/>
            <person name="Nakamura Y."/>
            <person name="Ichinomiya M."/>
            <person name="Sato N."/>
            <person name="Blanc-Mathieu R."/>
            <person name="Endo H."/>
            <person name="Kuwata A."/>
            <person name="Ogata H."/>
        </authorList>
    </citation>
    <scope>NUCLEOTIDE SEQUENCE [LARGE SCALE GENOMIC DNA]</scope>
    <source>
        <strain evidence="11">NIES 3700</strain>
    </source>
</reference>
<dbReference type="InterPro" id="IPR036628">
    <property type="entry name" value="Clp_N_dom_sf"/>
</dbReference>
<evidence type="ECO:0000313" key="10">
    <source>
        <dbReference type="EMBL" id="GMI17009.1"/>
    </source>
</evidence>
<dbReference type="InterPro" id="IPR003593">
    <property type="entry name" value="AAA+_ATPase"/>
</dbReference>
<keyword evidence="5 7" id="KW-0143">Chaperone</keyword>
<comment type="caution">
    <text evidence="10">The sequence shown here is derived from an EMBL/GenBank/DDBJ whole genome shotgun (WGS) entry which is preliminary data.</text>
</comment>
<accession>A0A9W7FRP7</accession>
<dbReference type="PROSITE" id="PS00870">
    <property type="entry name" value="CLPAB_1"/>
    <property type="match status" value="1"/>
</dbReference>
<dbReference type="FunFam" id="3.40.50.300:FF:000025">
    <property type="entry name" value="ATP-dependent Clp protease subunit"/>
    <property type="match status" value="1"/>
</dbReference>
<dbReference type="SUPFAM" id="SSF52540">
    <property type="entry name" value="P-loop containing nucleoside triphosphate hydrolases"/>
    <property type="match status" value="2"/>
</dbReference>
<dbReference type="SUPFAM" id="SSF81923">
    <property type="entry name" value="Double Clp-N motif"/>
    <property type="match status" value="1"/>
</dbReference>
<evidence type="ECO:0000259" key="9">
    <source>
        <dbReference type="PROSITE" id="PS51903"/>
    </source>
</evidence>
<name>A0A9W7FRP7_9STRA</name>
<dbReference type="FunFam" id="3.40.50.300:FF:000010">
    <property type="entry name" value="Chaperone clpB 1, putative"/>
    <property type="match status" value="1"/>
</dbReference>
<dbReference type="InterPro" id="IPR041546">
    <property type="entry name" value="ClpA/ClpB_AAA_lid"/>
</dbReference>
<evidence type="ECO:0000256" key="2">
    <source>
        <dbReference type="ARBA" id="ARBA00022737"/>
    </source>
</evidence>
<keyword evidence="8" id="KW-0732">Signal</keyword>
<evidence type="ECO:0000256" key="1">
    <source>
        <dbReference type="ARBA" id="ARBA00008675"/>
    </source>
</evidence>
<feature type="signal peptide" evidence="8">
    <location>
        <begin position="1"/>
        <end position="19"/>
    </location>
</feature>
<dbReference type="GO" id="GO:0005737">
    <property type="term" value="C:cytoplasm"/>
    <property type="evidence" value="ECO:0007669"/>
    <property type="project" value="TreeGrafter"/>
</dbReference>
<keyword evidence="3 7" id="KW-0547">Nucleotide-binding</keyword>
<dbReference type="CDD" id="cd19499">
    <property type="entry name" value="RecA-like_ClpB_Hsp104-like"/>
    <property type="match status" value="1"/>
</dbReference>
<dbReference type="Pfam" id="PF17871">
    <property type="entry name" value="AAA_lid_9"/>
    <property type="match status" value="1"/>
</dbReference>
<organism evidence="10 11">
    <name type="scientific">Triparma laevis f. longispina</name>
    <dbReference type="NCBI Taxonomy" id="1714387"/>
    <lineage>
        <taxon>Eukaryota</taxon>
        <taxon>Sar</taxon>
        <taxon>Stramenopiles</taxon>
        <taxon>Ochrophyta</taxon>
        <taxon>Bolidophyceae</taxon>
        <taxon>Parmales</taxon>
        <taxon>Triparmaceae</taxon>
        <taxon>Triparma</taxon>
    </lineage>
</organism>
<dbReference type="Pfam" id="PF07724">
    <property type="entry name" value="AAA_2"/>
    <property type="match status" value="1"/>
</dbReference>
<dbReference type="InterPro" id="IPR027417">
    <property type="entry name" value="P-loop_NTPase"/>
</dbReference>
<feature type="chain" id="PRO_5040968336" description="Clp R domain-containing protein" evidence="8">
    <location>
        <begin position="20"/>
        <end position="968"/>
    </location>
</feature>
<dbReference type="InterPro" id="IPR001270">
    <property type="entry name" value="ClpA/B"/>
</dbReference>
<keyword evidence="4 7" id="KW-0067">ATP-binding</keyword>
<dbReference type="InterPro" id="IPR050130">
    <property type="entry name" value="ClpA_ClpB"/>
</dbReference>
<dbReference type="SMART" id="SM01086">
    <property type="entry name" value="ClpB_D2-small"/>
    <property type="match status" value="1"/>
</dbReference>
<dbReference type="PRINTS" id="PR00300">
    <property type="entry name" value="CLPPROTEASEA"/>
</dbReference>
<dbReference type="GO" id="GO:0016887">
    <property type="term" value="F:ATP hydrolysis activity"/>
    <property type="evidence" value="ECO:0007669"/>
    <property type="project" value="InterPro"/>
</dbReference>
<dbReference type="EMBL" id="BRXW01000273">
    <property type="protein sequence ID" value="GMI17009.1"/>
    <property type="molecule type" value="Genomic_DNA"/>
</dbReference>
<dbReference type="Pfam" id="PF00004">
    <property type="entry name" value="AAA"/>
    <property type="match status" value="1"/>
</dbReference>
<dbReference type="PANTHER" id="PTHR11638">
    <property type="entry name" value="ATP-DEPENDENT CLP PROTEASE"/>
    <property type="match status" value="1"/>
</dbReference>
<comment type="similarity">
    <text evidence="1 7">Belongs to the ClpA/ClpB family.</text>
</comment>
<sequence>MHKFLHVLCLILSLPTALTYLSPTVTRSFKLFSTTQSTARSTTRCDHGRHTLQRPTATQLYADNNDDFFNNEMYTDSAWSCIQGLPKSADKFRAQSVDSAMLLDTILNEYYDSSDSDSNPARASTNIAETILSNANVDVPRVRNELRQYLDSLPKVSDTTNKVMSPSLQKTLKAAAVYMKKNGDDFVSTEAFIAALLDKDDFTKKALNRQNIKASAVMASVAEQREANGPVTSKNQEQNYDALAKYSIDFTQKAREGKLDPVIGRDSEVRRAIQVLSRRSKNNPILLGEPGVGKTAIAEGIAQRMVNGDVPDSLKRCKLVGLDMGALIAGAKFRGEFEERLKSVLKDVEKSNGEIVLFIDEVHTVVGAGATSGSMDASNLLKPALARGQVRCIGATTLSEYKQYIEKDKALERRFQKVLIEEPTAEDAVSILRGLKPRYEMHHGVRITDDALLAAAKLSDRYIQDRFLPDKAIDLVDEACAKLKNELTSKPTVLDEIDRRVIQLQMEKLSLQSDFEGQKGKGGGGRMSGIDIELEDLLVQQKNLEAQWTAERNRVGDVNLLREEIDALNVEIAEAERTYDLNTAAELKYNKLPALEEKLRVQEEMLDGGGEEGEGDSNDLLRDEVTADDIAELVAQSTGIPVSSLLTSERDRLLQMDKILGSRVIGQEPAVLAVTEAIQRSRAGLSDPSKPIASLMFLGPTGVGKTELCKALSEFMFDSEDALIRFDMSEYMEKQSVSRLIGSPPGYVGYEEGGQLTDAIRRKPYAVILFDEMEKAHRDVLNILLQVLDDGRLTDSKGNVVNFRNTIIIFTSNVGSSAIMEVAEKKDGTVESRRSEMLQRVQEATRSEFAPEFLNRNELVVFESLGKSDLRGIVKLEMKGLERRVEEKGFSLSVEEEVLDYLAEVGYDGVFGARPLKRVIQREVEKQLAQLILKGEVGEGDDVRVFIDDTDRVQLEVEEGGSKLVKEV</sequence>
<evidence type="ECO:0000256" key="7">
    <source>
        <dbReference type="RuleBase" id="RU004432"/>
    </source>
</evidence>
<proteinExistence type="inferred from homology"/>
<dbReference type="GO" id="GO:0034605">
    <property type="term" value="P:cellular response to heat"/>
    <property type="evidence" value="ECO:0007669"/>
    <property type="project" value="TreeGrafter"/>
</dbReference>
<dbReference type="GO" id="GO:0005524">
    <property type="term" value="F:ATP binding"/>
    <property type="evidence" value="ECO:0007669"/>
    <property type="project" value="UniProtKB-KW"/>
</dbReference>
<dbReference type="SMART" id="SM00382">
    <property type="entry name" value="AAA"/>
    <property type="match status" value="2"/>
</dbReference>